<evidence type="ECO:0000256" key="8">
    <source>
        <dbReference type="SAM" id="MobiDB-lite"/>
    </source>
</evidence>
<sequence length="780" mass="88013">MSQGMSFRPLSPASAARREELTCKICSRTFNRHEHLQRHIRTHTKDKPYICPCGRSFSRKDLLTRHERLSHGLDGRQGAARGSMSPAVDRTITSTNAASIGLSTMDHMSDHTDSISHAIAHEPLTSTTISQQSDTAFLGNTAVPYSFDNFLLSSTNGLFADCDDPISGFTRFLTHGDWSHDWEGLLVDPSIVSHDHNLPEHDTIQQISPDSTDISSRVPDDPSGDGDFHELKPLSCPWLLNESQYLQITNALAPFRQAMPHFRLPSRMAVARYLLGYVEGFSDHHPFIHIPTLKLTSFVHTPEFILAMLAIGAQYRYETKTARSLYQASRSIVLERLRTVNSVCDINSIAPDQSSATPSSGDGEHRLDRTRALLLLAVYCFWHSSPDLSQDSHQYQSMIADSLRRLGLSEGPHHDRTSWTQWIKLETERRTQFFGWYILNFHAFTYDNPPLLLTRDVNLQLPSSCQEWVARTEAAWIHVGTHASTINLKEAHEAHLGQGPSAKFVASPMGNYILIHALIQRIYMMHQISLDPQTQSLSMQTAQELEPSLDRWRHTWCHSPESKLDLYDSYSSLAFSATALLGVAYIRLYYNLGKWRNLQSGDPAIVAAGLYEAPLPTRGPHLIHALLHSVHSLNIPVQAGTSYLSQFKSFGWSVDHAVCDLECAIFLSKWLQVVAASYEEQTLSELETRVVRWIIRVVREAFMSQDETIHISHEIDDYRLEALHRTASFLSSAVVKVWAQMFKVCNSPWPMVRFIGQSLDRYAELMPGSLKSPSTSRVTT</sequence>
<evidence type="ECO:0000256" key="7">
    <source>
        <dbReference type="PROSITE-ProRule" id="PRU00042"/>
    </source>
</evidence>
<dbReference type="GO" id="GO:0000978">
    <property type="term" value="F:RNA polymerase II cis-regulatory region sequence-specific DNA binding"/>
    <property type="evidence" value="ECO:0007669"/>
    <property type="project" value="InterPro"/>
</dbReference>
<organism evidence="10 11">
    <name type="scientific">Aspergillus fijiensis CBS 313.89</name>
    <dbReference type="NCBI Taxonomy" id="1448319"/>
    <lineage>
        <taxon>Eukaryota</taxon>
        <taxon>Fungi</taxon>
        <taxon>Dikarya</taxon>
        <taxon>Ascomycota</taxon>
        <taxon>Pezizomycotina</taxon>
        <taxon>Eurotiomycetes</taxon>
        <taxon>Eurotiomycetidae</taxon>
        <taxon>Eurotiales</taxon>
        <taxon>Aspergillaceae</taxon>
        <taxon>Aspergillus</taxon>
    </lineage>
</organism>
<dbReference type="FunFam" id="3.30.160.60:FF:002343">
    <property type="entry name" value="Zinc finger protein 33A"/>
    <property type="match status" value="1"/>
</dbReference>
<feature type="region of interest" description="Disordered" evidence="8">
    <location>
        <begin position="202"/>
        <end position="226"/>
    </location>
</feature>
<dbReference type="GO" id="GO:0008270">
    <property type="term" value="F:zinc ion binding"/>
    <property type="evidence" value="ECO:0007669"/>
    <property type="project" value="UniProtKB-KW"/>
</dbReference>
<proteinExistence type="predicted"/>
<name>A0A8G1RSI8_9EURO</name>
<accession>A0A8G1RSI8</accession>
<evidence type="ECO:0000256" key="2">
    <source>
        <dbReference type="ARBA" id="ARBA00022723"/>
    </source>
</evidence>
<comment type="subcellular location">
    <subcellularLocation>
        <location evidence="1">Nucleus</location>
    </subcellularLocation>
</comment>
<evidence type="ECO:0000313" key="11">
    <source>
        <dbReference type="Proteomes" id="UP000249789"/>
    </source>
</evidence>
<dbReference type="PANTHER" id="PTHR40626:SF10">
    <property type="entry name" value="C2H2-TYPE DOMAIN-CONTAINING PROTEIN"/>
    <property type="match status" value="1"/>
</dbReference>
<dbReference type="AlphaFoldDB" id="A0A8G1RSI8"/>
<keyword evidence="3" id="KW-0677">Repeat</keyword>
<evidence type="ECO:0000256" key="3">
    <source>
        <dbReference type="ARBA" id="ARBA00022737"/>
    </source>
</evidence>
<dbReference type="Proteomes" id="UP000249789">
    <property type="component" value="Unassembled WGS sequence"/>
</dbReference>
<dbReference type="InterPro" id="IPR036236">
    <property type="entry name" value="Znf_C2H2_sf"/>
</dbReference>
<evidence type="ECO:0000256" key="5">
    <source>
        <dbReference type="ARBA" id="ARBA00022833"/>
    </source>
</evidence>
<keyword evidence="11" id="KW-1185">Reference proteome</keyword>
<dbReference type="RefSeq" id="XP_040801508.1">
    <property type="nucleotide sequence ID" value="XM_040938912.1"/>
</dbReference>
<dbReference type="GO" id="GO:0005634">
    <property type="term" value="C:nucleus"/>
    <property type="evidence" value="ECO:0007669"/>
    <property type="project" value="UniProtKB-SubCell"/>
</dbReference>
<keyword evidence="5" id="KW-0862">Zinc</keyword>
<dbReference type="SUPFAM" id="SSF57667">
    <property type="entry name" value="beta-beta-alpha zinc fingers"/>
    <property type="match status" value="1"/>
</dbReference>
<keyword evidence="6" id="KW-0539">Nucleus</keyword>
<evidence type="ECO:0000313" key="10">
    <source>
        <dbReference type="EMBL" id="RAK77498.1"/>
    </source>
</evidence>
<dbReference type="Pfam" id="PF04082">
    <property type="entry name" value="Fungal_trans"/>
    <property type="match status" value="1"/>
</dbReference>
<dbReference type="CDD" id="cd12148">
    <property type="entry name" value="fungal_TF_MHR"/>
    <property type="match status" value="1"/>
</dbReference>
<dbReference type="VEuPathDB" id="FungiDB:BO72DRAFT_106596"/>
<dbReference type="GO" id="GO:0006351">
    <property type="term" value="P:DNA-templated transcription"/>
    <property type="evidence" value="ECO:0007669"/>
    <property type="project" value="InterPro"/>
</dbReference>
<keyword evidence="2" id="KW-0479">Metal-binding</keyword>
<dbReference type="InterPro" id="IPR051059">
    <property type="entry name" value="VerF-like"/>
</dbReference>
<dbReference type="InterPro" id="IPR013087">
    <property type="entry name" value="Znf_C2H2_type"/>
</dbReference>
<protein>
    <recommendedName>
        <fullName evidence="9">C2H2-type domain-containing protein</fullName>
    </recommendedName>
</protein>
<dbReference type="PROSITE" id="PS50157">
    <property type="entry name" value="ZINC_FINGER_C2H2_2"/>
    <property type="match status" value="2"/>
</dbReference>
<dbReference type="SMART" id="SM00355">
    <property type="entry name" value="ZnF_C2H2"/>
    <property type="match status" value="2"/>
</dbReference>
<dbReference type="GO" id="GO:0000981">
    <property type="term" value="F:DNA-binding transcription factor activity, RNA polymerase II-specific"/>
    <property type="evidence" value="ECO:0007669"/>
    <property type="project" value="InterPro"/>
</dbReference>
<feature type="compositionally biased region" description="Polar residues" evidence="8">
    <location>
        <begin position="204"/>
        <end position="215"/>
    </location>
</feature>
<evidence type="ECO:0000256" key="6">
    <source>
        <dbReference type="ARBA" id="ARBA00023242"/>
    </source>
</evidence>
<dbReference type="Pfam" id="PF00096">
    <property type="entry name" value="zf-C2H2"/>
    <property type="match status" value="2"/>
</dbReference>
<evidence type="ECO:0000256" key="4">
    <source>
        <dbReference type="ARBA" id="ARBA00022771"/>
    </source>
</evidence>
<dbReference type="PANTHER" id="PTHR40626">
    <property type="entry name" value="MIP31509P"/>
    <property type="match status" value="1"/>
</dbReference>
<reference evidence="10 11" key="1">
    <citation type="submission" date="2018-02" db="EMBL/GenBank/DDBJ databases">
        <title>The genomes of Aspergillus section Nigri reveals drivers in fungal speciation.</title>
        <authorList>
            <consortium name="DOE Joint Genome Institute"/>
            <person name="Vesth T.C."/>
            <person name="Nybo J."/>
            <person name="Theobald S."/>
            <person name="Brandl J."/>
            <person name="Frisvad J.C."/>
            <person name="Nielsen K.F."/>
            <person name="Lyhne E.K."/>
            <person name="Kogle M.E."/>
            <person name="Kuo A."/>
            <person name="Riley R."/>
            <person name="Clum A."/>
            <person name="Nolan M."/>
            <person name="Lipzen A."/>
            <person name="Salamov A."/>
            <person name="Henrissat B."/>
            <person name="Wiebenga A."/>
            <person name="De vries R.P."/>
            <person name="Grigoriev I.V."/>
            <person name="Mortensen U.H."/>
            <person name="Andersen M.R."/>
            <person name="Baker S.E."/>
        </authorList>
    </citation>
    <scope>NUCLEOTIDE SEQUENCE [LARGE SCALE GENOMIC DNA]</scope>
    <source>
        <strain evidence="10 11">CBS 313.89</strain>
    </source>
</reference>
<feature type="domain" description="C2H2-type" evidence="9">
    <location>
        <begin position="49"/>
        <end position="71"/>
    </location>
</feature>
<keyword evidence="4 7" id="KW-0863">Zinc-finger</keyword>
<dbReference type="Gene3D" id="3.30.160.60">
    <property type="entry name" value="Classic Zinc Finger"/>
    <property type="match status" value="2"/>
</dbReference>
<dbReference type="EMBL" id="KZ824642">
    <property type="protein sequence ID" value="RAK77498.1"/>
    <property type="molecule type" value="Genomic_DNA"/>
</dbReference>
<dbReference type="InterPro" id="IPR007219">
    <property type="entry name" value="XnlR_reg_dom"/>
</dbReference>
<dbReference type="PROSITE" id="PS00028">
    <property type="entry name" value="ZINC_FINGER_C2H2_1"/>
    <property type="match status" value="1"/>
</dbReference>
<evidence type="ECO:0000256" key="1">
    <source>
        <dbReference type="ARBA" id="ARBA00004123"/>
    </source>
</evidence>
<feature type="domain" description="C2H2-type" evidence="9">
    <location>
        <begin position="21"/>
        <end position="48"/>
    </location>
</feature>
<dbReference type="GeneID" id="63856245"/>
<dbReference type="GO" id="GO:0000785">
    <property type="term" value="C:chromatin"/>
    <property type="evidence" value="ECO:0007669"/>
    <property type="project" value="TreeGrafter"/>
</dbReference>
<gene>
    <name evidence="10" type="ORF">BO72DRAFT_106596</name>
</gene>
<evidence type="ECO:0000259" key="9">
    <source>
        <dbReference type="PROSITE" id="PS50157"/>
    </source>
</evidence>
<dbReference type="OrthoDB" id="654211at2759"/>